<feature type="domain" description="BHLH" evidence="8">
    <location>
        <begin position="29"/>
        <end position="89"/>
    </location>
</feature>
<protein>
    <recommendedName>
        <fullName evidence="8">BHLH domain-containing protein</fullName>
    </recommendedName>
</protein>
<evidence type="ECO:0000313" key="10">
    <source>
        <dbReference type="Proteomes" id="UP001497497"/>
    </source>
</evidence>
<feature type="region of interest" description="Disordered" evidence="7">
    <location>
        <begin position="1"/>
        <end position="51"/>
    </location>
</feature>
<evidence type="ECO:0000259" key="8">
    <source>
        <dbReference type="PROSITE" id="PS50888"/>
    </source>
</evidence>
<keyword evidence="6" id="KW-0539">Nucleus</keyword>
<evidence type="ECO:0000256" key="2">
    <source>
        <dbReference type="ARBA" id="ARBA00023015"/>
    </source>
</evidence>
<keyword evidence="3" id="KW-0238">DNA-binding</keyword>
<dbReference type="GO" id="GO:0003677">
    <property type="term" value="F:DNA binding"/>
    <property type="evidence" value="ECO:0007669"/>
    <property type="project" value="UniProtKB-KW"/>
</dbReference>
<dbReference type="AlphaFoldDB" id="A0AAV2I1V9"/>
<evidence type="ECO:0000313" key="9">
    <source>
        <dbReference type="EMBL" id="CAL1540059.1"/>
    </source>
</evidence>
<feature type="compositionally biased region" description="Acidic residues" evidence="7">
    <location>
        <begin position="136"/>
        <end position="146"/>
    </location>
</feature>
<dbReference type="PANTHER" id="PTHR10328">
    <property type="entry name" value="PROTEIN MAX MYC-ASSOCIATED FACTOR X"/>
    <property type="match status" value="1"/>
</dbReference>
<comment type="similarity">
    <text evidence="1">Belongs to the MAX family.</text>
</comment>
<dbReference type="GO" id="GO:0045944">
    <property type="term" value="P:positive regulation of transcription by RNA polymerase II"/>
    <property type="evidence" value="ECO:0007669"/>
    <property type="project" value="TreeGrafter"/>
</dbReference>
<dbReference type="GO" id="GO:0090575">
    <property type="term" value="C:RNA polymerase II transcription regulator complex"/>
    <property type="evidence" value="ECO:0007669"/>
    <property type="project" value="TreeGrafter"/>
</dbReference>
<organism evidence="9 10">
    <name type="scientific">Lymnaea stagnalis</name>
    <name type="common">Great pond snail</name>
    <name type="synonym">Helix stagnalis</name>
    <dbReference type="NCBI Taxonomy" id="6523"/>
    <lineage>
        <taxon>Eukaryota</taxon>
        <taxon>Metazoa</taxon>
        <taxon>Spiralia</taxon>
        <taxon>Lophotrochozoa</taxon>
        <taxon>Mollusca</taxon>
        <taxon>Gastropoda</taxon>
        <taxon>Heterobranchia</taxon>
        <taxon>Euthyneura</taxon>
        <taxon>Panpulmonata</taxon>
        <taxon>Hygrophila</taxon>
        <taxon>Lymnaeoidea</taxon>
        <taxon>Lymnaeidae</taxon>
        <taxon>Lymnaea</taxon>
    </lineage>
</organism>
<accession>A0AAV2I1V9</accession>
<dbReference type="SUPFAM" id="SSF47459">
    <property type="entry name" value="HLH, helix-loop-helix DNA-binding domain"/>
    <property type="match status" value="1"/>
</dbReference>
<dbReference type="Gene3D" id="4.10.280.10">
    <property type="entry name" value="Helix-loop-helix DNA-binding domain"/>
    <property type="match status" value="1"/>
</dbReference>
<dbReference type="PANTHER" id="PTHR10328:SF3">
    <property type="entry name" value="PROTEIN MAX"/>
    <property type="match status" value="1"/>
</dbReference>
<evidence type="ECO:0000256" key="7">
    <source>
        <dbReference type="SAM" id="MobiDB-lite"/>
    </source>
</evidence>
<evidence type="ECO:0000256" key="3">
    <source>
        <dbReference type="ARBA" id="ARBA00023125"/>
    </source>
</evidence>
<feature type="compositionally biased region" description="Polar residues" evidence="7">
    <location>
        <begin position="119"/>
        <end position="132"/>
    </location>
</feature>
<dbReference type="Proteomes" id="UP001497497">
    <property type="component" value="Unassembled WGS sequence"/>
</dbReference>
<comment type="caution">
    <text evidence="9">The sequence shown here is derived from an EMBL/GenBank/DDBJ whole genome shotgun (WGS) entry which is preliminary data.</text>
</comment>
<evidence type="ECO:0000256" key="6">
    <source>
        <dbReference type="ARBA" id="ARBA00023242"/>
    </source>
</evidence>
<feature type="compositionally biased region" description="Basic and acidic residues" evidence="7">
    <location>
        <begin position="27"/>
        <end position="51"/>
    </location>
</feature>
<dbReference type="Pfam" id="PF00010">
    <property type="entry name" value="HLH"/>
    <property type="match status" value="1"/>
</dbReference>
<evidence type="ECO:0000256" key="5">
    <source>
        <dbReference type="ARBA" id="ARBA00023163"/>
    </source>
</evidence>
<keyword evidence="2" id="KW-0805">Transcription regulation</keyword>
<dbReference type="InterPro" id="IPR036638">
    <property type="entry name" value="HLH_DNA-bd_sf"/>
</dbReference>
<feature type="compositionally biased region" description="Basic residues" evidence="7">
    <location>
        <begin position="156"/>
        <end position="166"/>
    </location>
</feature>
<dbReference type="SMART" id="SM00353">
    <property type="entry name" value="HLH"/>
    <property type="match status" value="1"/>
</dbReference>
<keyword evidence="10" id="KW-1185">Reference proteome</keyword>
<name>A0AAV2I1V9_LYMST</name>
<evidence type="ECO:0000256" key="1">
    <source>
        <dbReference type="ARBA" id="ARBA00007628"/>
    </source>
</evidence>
<proteinExistence type="inferred from homology"/>
<gene>
    <name evidence="9" type="ORF">GSLYS_00013792001</name>
</gene>
<dbReference type="GO" id="GO:0003700">
    <property type="term" value="F:DNA-binding transcription factor activity"/>
    <property type="evidence" value="ECO:0007669"/>
    <property type="project" value="TreeGrafter"/>
</dbReference>
<sequence length="166" mass="19155">MSMSDEDREIDIESDADDEESPQTFSSDDKRAHHNALERKRRDHIKDSFHSLRDCVPQDDNKVVITERECQKTSRAQILRQAAEYIIRMRDKTLQNDKHISILKQQNEDLQAQIKALQKSQAGGKTVLSSSFMDDERGDDDYESFEEQTVITSPPSKRKKVKTANS</sequence>
<dbReference type="GO" id="GO:0046983">
    <property type="term" value="F:protein dimerization activity"/>
    <property type="evidence" value="ECO:0007669"/>
    <property type="project" value="InterPro"/>
</dbReference>
<feature type="compositionally biased region" description="Acidic residues" evidence="7">
    <location>
        <begin position="1"/>
        <end position="21"/>
    </location>
</feature>
<dbReference type="PROSITE" id="PS50888">
    <property type="entry name" value="BHLH"/>
    <property type="match status" value="1"/>
</dbReference>
<keyword evidence="5" id="KW-0804">Transcription</keyword>
<dbReference type="EMBL" id="CAXITT010000368">
    <property type="protein sequence ID" value="CAL1540059.1"/>
    <property type="molecule type" value="Genomic_DNA"/>
</dbReference>
<dbReference type="InterPro" id="IPR011598">
    <property type="entry name" value="bHLH_dom"/>
</dbReference>
<evidence type="ECO:0000256" key="4">
    <source>
        <dbReference type="ARBA" id="ARBA00023159"/>
    </source>
</evidence>
<reference evidence="9 10" key="1">
    <citation type="submission" date="2024-04" db="EMBL/GenBank/DDBJ databases">
        <authorList>
            <consortium name="Genoscope - CEA"/>
            <person name="William W."/>
        </authorList>
    </citation>
    <scope>NUCLEOTIDE SEQUENCE [LARGE SCALE GENOMIC DNA]</scope>
</reference>
<feature type="region of interest" description="Disordered" evidence="7">
    <location>
        <begin position="119"/>
        <end position="166"/>
    </location>
</feature>
<keyword evidence="4" id="KW-0010">Activator</keyword>